<proteinExistence type="predicted"/>
<keyword evidence="5 7" id="KW-1133">Transmembrane helix</keyword>
<evidence type="ECO:0000256" key="6">
    <source>
        <dbReference type="ARBA" id="ARBA00023136"/>
    </source>
</evidence>
<sequence length="217" mass="22632">MHIPDGFLSPPIFAGMWIIAILIIGYAVKKTNKKLGDKHVPLMGVLAAFIFAAQMLNTPVTGGTSGHMLGGVLAAIFLGPFAASIVMASVFIVQAIFFADGGITSLGANIFNMGLIGTILGYFIYKGIRKAIEKVTGKESKKGIIIAAGIASWCAVVLASAACSIEISASGIFPLTESLIAMVSVHAVIGLIEGLITMAVVSFVLKVRPDLLNLEKI</sequence>
<comment type="subcellular location">
    <subcellularLocation>
        <location evidence="1">Cell membrane</location>
        <topology evidence="1">Multi-pass membrane protein</topology>
    </subcellularLocation>
</comment>
<feature type="transmembrane region" description="Helical" evidence="7">
    <location>
        <begin position="145"/>
        <end position="167"/>
    </location>
</feature>
<reference evidence="8" key="1">
    <citation type="submission" date="2014-09" db="EMBL/GenBank/DDBJ databases">
        <authorList>
            <person name="Probst J Alexander"/>
        </authorList>
    </citation>
    <scope>NUCLEOTIDE SEQUENCE</scope>
</reference>
<dbReference type="PANTHER" id="PTHR34229">
    <property type="entry name" value="METAL TRANSPORT PROTEIN HI_1621-RELATED"/>
    <property type="match status" value="1"/>
</dbReference>
<keyword evidence="4 7" id="KW-0812">Transmembrane</keyword>
<feature type="transmembrane region" description="Helical" evidence="7">
    <location>
        <begin position="72"/>
        <end position="97"/>
    </location>
</feature>
<evidence type="ECO:0000256" key="2">
    <source>
        <dbReference type="ARBA" id="ARBA00022448"/>
    </source>
</evidence>
<dbReference type="GO" id="GO:0000041">
    <property type="term" value="P:transition metal ion transport"/>
    <property type="evidence" value="ECO:0007669"/>
    <property type="project" value="InterPro"/>
</dbReference>
<dbReference type="AlphaFoldDB" id="A0A098EDM5"/>
<feature type="transmembrane region" description="Helical" evidence="7">
    <location>
        <begin position="7"/>
        <end position="28"/>
    </location>
</feature>
<evidence type="ECO:0000313" key="8">
    <source>
        <dbReference type="EMBL" id="CEG13140.1"/>
    </source>
</evidence>
<feature type="transmembrane region" description="Helical" evidence="7">
    <location>
        <begin position="40"/>
        <end position="60"/>
    </location>
</feature>
<dbReference type="InterPro" id="IPR002751">
    <property type="entry name" value="CbiM/NikMN"/>
</dbReference>
<dbReference type="Pfam" id="PF01891">
    <property type="entry name" value="CbiM"/>
    <property type="match status" value="1"/>
</dbReference>
<dbReference type="EMBL" id="CCXY01000259">
    <property type="protein sequence ID" value="CEG13140.1"/>
    <property type="molecule type" value="Genomic_DNA"/>
</dbReference>
<evidence type="ECO:0000256" key="5">
    <source>
        <dbReference type="ARBA" id="ARBA00022989"/>
    </source>
</evidence>
<keyword evidence="3" id="KW-1003">Cell membrane</keyword>
<feature type="transmembrane region" description="Helical" evidence="7">
    <location>
        <begin position="103"/>
        <end position="125"/>
    </location>
</feature>
<dbReference type="PANTHER" id="PTHR34229:SF1">
    <property type="entry name" value="METAL TRANSPORT PROTEIN HI_1621-RELATED"/>
    <property type="match status" value="1"/>
</dbReference>
<accession>A0A098EDM5</accession>
<evidence type="ECO:0000256" key="1">
    <source>
        <dbReference type="ARBA" id="ARBA00004651"/>
    </source>
</evidence>
<organism evidence="8">
    <name type="scientific">groundwater metagenome</name>
    <dbReference type="NCBI Taxonomy" id="717931"/>
    <lineage>
        <taxon>unclassified sequences</taxon>
        <taxon>metagenomes</taxon>
        <taxon>ecological metagenomes</taxon>
    </lineage>
</organism>
<dbReference type="GO" id="GO:0005886">
    <property type="term" value="C:plasma membrane"/>
    <property type="evidence" value="ECO:0007669"/>
    <property type="project" value="UniProtKB-SubCell"/>
</dbReference>
<keyword evidence="6 7" id="KW-0472">Membrane</keyword>
<feature type="transmembrane region" description="Helical" evidence="7">
    <location>
        <begin position="179"/>
        <end position="205"/>
    </location>
</feature>
<evidence type="ECO:0000256" key="7">
    <source>
        <dbReference type="SAM" id="Phobius"/>
    </source>
</evidence>
<evidence type="ECO:0000256" key="4">
    <source>
        <dbReference type="ARBA" id="ARBA00022692"/>
    </source>
</evidence>
<protein>
    <submittedName>
        <fullName evidence="8">Cobalamin biosynthesis protein M</fullName>
    </submittedName>
</protein>
<keyword evidence="2" id="KW-0813">Transport</keyword>
<dbReference type="Gene3D" id="1.10.1760.20">
    <property type="match status" value="1"/>
</dbReference>
<name>A0A098EDM5_9ZZZZ</name>
<gene>
    <name evidence="8" type="ORF">MSIBF_A3310005</name>
</gene>
<evidence type="ECO:0000256" key="3">
    <source>
        <dbReference type="ARBA" id="ARBA00022475"/>
    </source>
</evidence>